<protein>
    <recommendedName>
        <fullName evidence="10">Glutathione synthetase</fullName>
        <shortName evidence="10">GSH-S</shortName>
        <ecNumber evidence="10">6.3.2.3</ecNumber>
    </recommendedName>
</protein>
<feature type="binding site" evidence="11">
    <location>
        <position position="463"/>
    </location>
    <ligand>
        <name>substrate</name>
    </ligand>
</feature>
<sequence>MSGSKLQYPPELSGGDEEETLIACQQWALSHGLCMLDDGKVLSKTSHAPFTLFPTPFPKTAFEEALNVQEAFNELYARVSSNTGWLENVISELAEFDPDFTGRLFKIHRQVKKAAGPQQPLTAGLFRSDYITTDKNKIKQVEFNTVSVSFGPLSSKVSELHNYLISNGIYGIEYPIESVPVSPALKELAKSLAQVHSAYVETSLSDPGSPASILMIVQPNERNIFDQKLLEYELSSTYGIFTHRVTLTDVQEKTCLIEENRLIHQASGDEISVVYYRSGYSPGDYMSDKEWENRLFLECSYAIKCPSVTTQLAGTKKVQQLLTERAVVNKLAPNISKSSVDSLLDTFVAIHPLDEETPEGRHARTLAFDHPEYYVLKPQREGGGNNVYKENIPGFLTSTPKQNWAAYILMELIHPPQIKNRILRNGTPHLGEIVSELGVFGGILWNSHTGECKFNKQDGWLLRTKLQSSDEGGVAAGFGCIDAVYLL</sequence>
<dbReference type="GO" id="GO:0005524">
    <property type="term" value="F:ATP binding"/>
    <property type="evidence" value="ECO:0007669"/>
    <property type="project" value="UniProtKB-UniRule"/>
</dbReference>
<evidence type="ECO:0000256" key="13">
    <source>
        <dbReference type="PIRSR" id="PIRSR001558-3"/>
    </source>
</evidence>
<dbReference type="VEuPathDB" id="FungiDB:TRICI_002053"/>
<feature type="binding site" evidence="13">
    <location>
        <begin position="277"/>
        <end position="280"/>
    </location>
    <ligand>
        <name>substrate</name>
    </ligand>
</feature>
<dbReference type="FunFam" id="3.30.1490.50:FF:000002">
    <property type="entry name" value="Glutathione synthetase"/>
    <property type="match status" value="1"/>
</dbReference>
<comment type="caution">
    <text evidence="15">The sequence shown here is derived from an EMBL/GenBank/DDBJ whole genome shotgun (WGS) entry which is preliminary data.</text>
</comment>
<reference evidence="15" key="1">
    <citation type="journal article" date="2019" name="G3 (Bethesda)">
        <title>Genome Assemblies of Two Rare Opportunistic Yeast Pathogens: Diutina rugosa (syn. Candida rugosa) and Trichomonascus ciferrii (syn. Candida ciferrii).</title>
        <authorList>
            <person name="Mixao V."/>
            <person name="Saus E."/>
            <person name="Hansen A.P."/>
            <person name="Lass-Florl C."/>
            <person name="Gabaldon T."/>
        </authorList>
    </citation>
    <scope>NUCLEOTIDE SEQUENCE</scope>
    <source>
        <strain evidence="15">CBS 4856</strain>
    </source>
</reference>
<dbReference type="Gene3D" id="3.30.470.20">
    <property type="entry name" value="ATP-grasp fold, B domain"/>
    <property type="match status" value="1"/>
</dbReference>
<dbReference type="SUPFAM" id="SSF52440">
    <property type="entry name" value="PreATP-grasp domain"/>
    <property type="match status" value="1"/>
</dbReference>
<dbReference type="Pfam" id="PF03917">
    <property type="entry name" value="GSH_synth_ATP"/>
    <property type="match status" value="1"/>
</dbReference>
<dbReference type="EC" id="6.3.2.3" evidence="10"/>
<keyword evidence="6 10" id="KW-0479">Metal-binding</keyword>
<evidence type="ECO:0000313" key="15">
    <source>
        <dbReference type="EMBL" id="KAA8915801.1"/>
    </source>
</evidence>
<evidence type="ECO:0000256" key="2">
    <source>
        <dbReference type="ARBA" id="ARBA00010385"/>
    </source>
</evidence>
<evidence type="ECO:0000256" key="10">
    <source>
        <dbReference type="PIRNR" id="PIRNR001558"/>
    </source>
</evidence>
<dbReference type="InterPro" id="IPR005615">
    <property type="entry name" value="Glutathione_synthase"/>
</dbReference>
<proteinExistence type="inferred from homology"/>
<comment type="subunit">
    <text evidence="3">Homodimer.</text>
</comment>
<dbReference type="Pfam" id="PF03199">
    <property type="entry name" value="GSH_synthase"/>
    <property type="match status" value="1"/>
</dbReference>
<evidence type="ECO:0000256" key="9">
    <source>
        <dbReference type="ARBA" id="ARBA00022842"/>
    </source>
</evidence>
<feature type="domain" description="Glutathione synthase substrate-binding" evidence="14">
    <location>
        <begin position="212"/>
        <end position="313"/>
    </location>
</feature>
<evidence type="ECO:0000313" key="16">
    <source>
        <dbReference type="Proteomes" id="UP000761534"/>
    </source>
</evidence>
<dbReference type="SUPFAM" id="SSF56059">
    <property type="entry name" value="Glutathione synthetase ATP-binding domain-like"/>
    <property type="match status" value="1"/>
</dbReference>
<evidence type="ECO:0000256" key="11">
    <source>
        <dbReference type="PIRSR" id="PIRSR001558-1"/>
    </source>
</evidence>
<feature type="binding site" evidence="12">
    <location>
        <position position="142"/>
    </location>
    <ligand>
        <name>Mg(2+)</name>
        <dbReference type="ChEBI" id="CHEBI:18420"/>
    </ligand>
</feature>
<dbReference type="InterPro" id="IPR014042">
    <property type="entry name" value="Glutathione_synthase_a-hlx"/>
</dbReference>
<feature type="binding site" evidence="13">
    <location>
        <begin position="146"/>
        <end position="149"/>
    </location>
    <ligand>
        <name>substrate</name>
    </ligand>
</feature>
<feature type="binding site" evidence="12">
    <location>
        <position position="381"/>
    </location>
    <ligand>
        <name>Mg(2+)</name>
        <dbReference type="ChEBI" id="CHEBI:18420"/>
    </ligand>
</feature>
<keyword evidence="8 10" id="KW-0067">ATP-binding</keyword>
<accession>A0A642V7N9</accession>
<dbReference type="InterPro" id="IPR004887">
    <property type="entry name" value="GSH_synth_subst-bd"/>
</dbReference>
<dbReference type="OrthoDB" id="2020073at2759"/>
<feature type="binding site" evidence="11">
    <location>
        <position position="227"/>
    </location>
    <ligand>
        <name>substrate</name>
    </ligand>
</feature>
<dbReference type="PANTHER" id="PTHR11130:SF0">
    <property type="entry name" value="GLUTATHIONE SYNTHETASE"/>
    <property type="match status" value="1"/>
</dbReference>
<comment type="cofactor">
    <cofactor evidence="10 12">
        <name>Mg(2+)</name>
        <dbReference type="ChEBI" id="CHEBI:18420"/>
    </cofactor>
    <text evidence="10 12">Binds 1 Mg(2+) ion per subunit.</text>
</comment>
<feature type="binding site" evidence="11">
    <location>
        <position position="127"/>
    </location>
    <ligand>
        <name>substrate</name>
    </ligand>
</feature>
<dbReference type="PIRSF" id="PIRSF001558">
    <property type="entry name" value="GSHase"/>
    <property type="match status" value="1"/>
</dbReference>
<feature type="binding site" evidence="11">
    <location>
        <position position="465"/>
    </location>
    <ligand>
        <name>ATP</name>
        <dbReference type="ChEBI" id="CHEBI:30616"/>
    </ligand>
</feature>
<comment type="catalytic activity">
    <reaction evidence="10">
        <text>gamma-L-glutamyl-L-cysteine + glycine + ATP = glutathione + ADP + phosphate + H(+)</text>
        <dbReference type="Rhea" id="RHEA:13557"/>
        <dbReference type="ChEBI" id="CHEBI:15378"/>
        <dbReference type="ChEBI" id="CHEBI:30616"/>
        <dbReference type="ChEBI" id="CHEBI:43474"/>
        <dbReference type="ChEBI" id="CHEBI:57305"/>
        <dbReference type="ChEBI" id="CHEBI:57925"/>
        <dbReference type="ChEBI" id="CHEBI:58173"/>
        <dbReference type="ChEBI" id="CHEBI:456216"/>
        <dbReference type="EC" id="6.3.2.3"/>
    </reaction>
</comment>
<evidence type="ECO:0000256" key="3">
    <source>
        <dbReference type="ARBA" id="ARBA00011738"/>
    </source>
</evidence>
<evidence type="ECO:0000259" key="14">
    <source>
        <dbReference type="Pfam" id="PF03199"/>
    </source>
</evidence>
<keyword evidence="4 10" id="KW-0436">Ligase</keyword>
<feature type="binding site" evidence="12">
    <location>
        <position position="144"/>
    </location>
    <ligand>
        <name>Mg(2+)</name>
        <dbReference type="ChEBI" id="CHEBI:18420"/>
    </ligand>
</feature>
<feature type="binding site" evidence="11">
    <location>
        <position position="471"/>
    </location>
    <ligand>
        <name>ATP</name>
        <dbReference type="ChEBI" id="CHEBI:30616"/>
    </ligand>
</feature>
<feature type="binding site" evidence="11">
    <location>
        <begin position="410"/>
        <end position="413"/>
    </location>
    <ligand>
        <name>ATP</name>
        <dbReference type="ChEBI" id="CHEBI:30616"/>
    </ligand>
</feature>
<feature type="binding site" evidence="13">
    <location>
        <begin position="221"/>
        <end position="223"/>
    </location>
    <ligand>
        <name>substrate</name>
    </ligand>
</feature>
<dbReference type="GO" id="GO:0000287">
    <property type="term" value="F:magnesium ion binding"/>
    <property type="evidence" value="ECO:0007669"/>
    <property type="project" value="UniProtKB-UniRule"/>
</dbReference>
<dbReference type="UniPathway" id="UPA00142">
    <property type="reaction ID" value="UER00210"/>
</dbReference>
<gene>
    <name evidence="15" type="ORF">TRICI_002053</name>
</gene>
<evidence type="ECO:0000256" key="4">
    <source>
        <dbReference type="ARBA" id="ARBA00022598"/>
    </source>
</evidence>
<comment type="pathway">
    <text evidence="1 10">Sulfur metabolism; glutathione biosynthesis; glutathione from L-cysteine and L-glutamate: step 2/2.</text>
</comment>
<dbReference type="InterPro" id="IPR037013">
    <property type="entry name" value="GSH-S_sub-bd_sf"/>
</dbReference>
<feature type="binding site" evidence="11">
    <location>
        <position position="142"/>
    </location>
    <ligand>
        <name>ATP</name>
        <dbReference type="ChEBI" id="CHEBI:30616"/>
    </ligand>
</feature>
<dbReference type="Gene3D" id="1.10.1080.10">
    <property type="entry name" value="Glutathione Synthetase, Chain A, domain 3"/>
    <property type="match status" value="1"/>
</dbReference>
<dbReference type="Gene3D" id="3.30.1490.80">
    <property type="match status" value="1"/>
</dbReference>
<dbReference type="GO" id="GO:0043295">
    <property type="term" value="F:glutathione binding"/>
    <property type="evidence" value="ECO:0007669"/>
    <property type="project" value="UniProtKB-UniRule"/>
</dbReference>
<evidence type="ECO:0000256" key="12">
    <source>
        <dbReference type="PIRSR" id="PIRSR001558-2"/>
    </source>
</evidence>
<keyword evidence="7 10" id="KW-0547">Nucleotide-binding</keyword>
<evidence type="ECO:0000256" key="1">
    <source>
        <dbReference type="ARBA" id="ARBA00004965"/>
    </source>
</evidence>
<evidence type="ECO:0000256" key="7">
    <source>
        <dbReference type="ARBA" id="ARBA00022741"/>
    </source>
</evidence>
<dbReference type="GO" id="GO:0004363">
    <property type="term" value="F:glutathione synthase activity"/>
    <property type="evidence" value="ECO:0007669"/>
    <property type="project" value="UniProtKB-UniRule"/>
</dbReference>
<dbReference type="Gene3D" id="3.30.1490.50">
    <property type="match status" value="1"/>
</dbReference>
<feature type="binding site" evidence="11">
    <location>
        <position position="388"/>
    </location>
    <ligand>
        <name>ATP</name>
        <dbReference type="ChEBI" id="CHEBI:30616"/>
    </ligand>
</feature>
<feature type="binding site" evidence="13">
    <location>
        <begin position="474"/>
        <end position="475"/>
    </location>
    <ligand>
        <name>substrate</name>
    </ligand>
</feature>
<feature type="binding site" evidence="11">
    <location>
        <position position="436"/>
    </location>
    <ligand>
        <name>ATP</name>
        <dbReference type="ChEBI" id="CHEBI:30616"/>
    </ligand>
</feature>
<dbReference type="GO" id="GO:0005829">
    <property type="term" value="C:cytosol"/>
    <property type="evidence" value="ECO:0007669"/>
    <property type="project" value="TreeGrafter"/>
</dbReference>
<feature type="binding site" evidence="11">
    <location>
        <begin position="377"/>
        <end position="386"/>
    </location>
    <ligand>
        <name>ATP</name>
        <dbReference type="ChEBI" id="CHEBI:30616"/>
    </ligand>
</feature>
<evidence type="ECO:0000256" key="8">
    <source>
        <dbReference type="ARBA" id="ARBA00022840"/>
    </source>
</evidence>
<dbReference type="Proteomes" id="UP000761534">
    <property type="component" value="Unassembled WGS sequence"/>
</dbReference>
<evidence type="ECO:0000256" key="6">
    <source>
        <dbReference type="ARBA" id="ARBA00022723"/>
    </source>
</evidence>
<name>A0A642V7N9_9ASCO</name>
<dbReference type="EMBL" id="SWFS01000139">
    <property type="protein sequence ID" value="KAA8915801.1"/>
    <property type="molecule type" value="Genomic_DNA"/>
</dbReference>
<organism evidence="15 16">
    <name type="scientific">Trichomonascus ciferrii</name>
    <dbReference type="NCBI Taxonomy" id="44093"/>
    <lineage>
        <taxon>Eukaryota</taxon>
        <taxon>Fungi</taxon>
        <taxon>Dikarya</taxon>
        <taxon>Ascomycota</taxon>
        <taxon>Saccharomycotina</taxon>
        <taxon>Dipodascomycetes</taxon>
        <taxon>Dipodascales</taxon>
        <taxon>Trichomonascaceae</taxon>
        <taxon>Trichomonascus</taxon>
        <taxon>Trichomonascus ciferrii complex</taxon>
    </lineage>
</organism>
<dbReference type="AlphaFoldDB" id="A0A642V7N9"/>
<keyword evidence="16" id="KW-1185">Reference proteome</keyword>
<dbReference type="Gene3D" id="3.40.50.1760">
    <property type="entry name" value="Glutathione synthase, substrate-binding domain superfamily, eukaryotic"/>
    <property type="match status" value="1"/>
</dbReference>
<keyword evidence="9 10" id="KW-0460">Magnesium</keyword>
<dbReference type="InterPro" id="IPR016185">
    <property type="entry name" value="PreATP-grasp_dom_sf"/>
</dbReference>
<dbReference type="InterPro" id="IPR014709">
    <property type="entry name" value="Glutathione_synthase_C_euk"/>
</dbReference>
<dbReference type="NCBIfam" id="TIGR01986">
    <property type="entry name" value="glut_syn_euk"/>
    <property type="match status" value="1"/>
</dbReference>
<dbReference type="InterPro" id="IPR014049">
    <property type="entry name" value="Glutathione_synthase_N_euk"/>
</dbReference>
<feature type="binding site" evidence="11">
    <location>
        <position position="316"/>
    </location>
    <ligand>
        <name>ATP</name>
        <dbReference type="ChEBI" id="CHEBI:30616"/>
    </ligand>
</feature>
<dbReference type="FunFam" id="3.40.50.1760:FF:000001">
    <property type="entry name" value="Glutathione synthetase"/>
    <property type="match status" value="1"/>
</dbReference>
<evidence type="ECO:0000256" key="5">
    <source>
        <dbReference type="ARBA" id="ARBA00022684"/>
    </source>
</evidence>
<dbReference type="PANTHER" id="PTHR11130">
    <property type="entry name" value="GLUTATHIONE SYNTHETASE"/>
    <property type="match status" value="1"/>
</dbReference>
<comment type="similarity">
    <text evidence="2 10">Belongs to the eukaryotic GSH synthase family.</text>
</comment>
<keyword evidence="5 10" id="KW-0317">Glutathione biosynthesis</keyword>